<dbReference type="InterPro" id="IPR007892">
    <property type="entry name" value="CHASE4"/>
</dbReference>
<dbReference type="PROSITE" id="PS50883">
    <property type="entry name" value="EAL"/>
    <property type="match status" value="1"/>
</dbReference>
<dbReference type="GO" id="GO:0007165">
    <property type="term" value="P:signal transduction"/>
    <property type="evidence" value="ECO:0007669"/>
    <property type="project" value="InterPro"/>
</dbReference>
<dbReference type="CDD" id="cd01949">
    <property type="entry name" value="GGDEF"/>
    <property type="match status" value="1"/>
</dbReference>
<dbReference type="Proteomes" id="UP000242850">
    <property type="component" value="Unassembled WGS sequence"/>
</dbReference>
<evidence type="ECO:0000313" key="5">
    <source>
        <dbReference type="EMBL" id="SEF78992.1"/>
    </source>
</evidence>
<dbReference type="InterPro" id="IPR001633">
    <property type="entry name" value="EAL_dom"/>
</dbReference>
<dbReference type="GO" id="GO:0016020">
    <property type="term" value="C:membrane"/>
    <property type="evidence" value="ECO:0007669"/>
    <property type="project" value="InterPro"/>
</dbReference>
<dbReference type="Pfam" id="PF00990">
    <property type="entry name" value="GGDEF"/>
    <property type="match status" value="1"/>
</dbReference>
<dbReference type="Gene3D" id="3.30.70.270">
    <property type="match status" value="1"/>
</dbReference>
<dbReference type="AlphaFoldDB" id="A0A1H5UV19"/>
<feature type="domain" description="GGDEF" evidence="4">
    <location>
        <begin position="368"/>
        <end position="496"/>
    </location>
</feature>
<dbReference type="SMART" id="SM00052">
    <property type="entry name" value="EAL"/>
    <property type="match status" value="1"/>
</dbReference>
<keyword evidence="1" id="KW-0472">Membrane</keyword>
<dbReference type="CDD" id="cd01948">
    <property type="entry name" value="EAL"/>
    <property type="match status" value="1"/>
</dbReference>
<feature type="domain" description="EAL" evidence="2">
    <location>
        <begin position="505"/>
        <end position="756"/>
    </location>
</feature>
<evidence type="ECO:0000256" key="1">
    <source>
        <dbReference type="SAM" id="Phobius"/>
    </source>
</evidence>
<gene>
    <name evidence="5" type="ORF">SAMN05660865_01020</name>
</gene>
<dbReference type="OrthoDB" id="9762141at2"/>
<reference evidence="6" key="1">
    <citation type="submission" date="2016-10" db="EMBL/GenBank/DDBJ databases">
        <authorList>
            <person name="Varghese N."/>
            <person name="Submissions S."/>
        </authorList>
    </citation>
    <scope>NUCLEOTIDE SEQUENCE [LARGE SCALE GENOMIC DNA]</scope>
    <source>
        <strain evidence="6">DSM 5463</strain>
    </source>
</reference>
<dbReference type="InterPro" id="IPR029787">
    <property type="entry name" value="Nucleotide_cyclase"/>
</dbReference>
<keyword evidence="1" id="KW-0812">Transmembrane</keyword>
<feature type="transmembrane region" description="Helical" evidence="1">
    <location>
        <begin position="12"/>
        <end position="35"/>
    </location>
</feature>
<feature type="transmembrane region" description="Helical" evidence="1">
    <location>
        <begin position="254"/>
        <end position="272"/>
    </location>
</feature>
<dbReference type="RefSeq" id="WP_103895998.1">
    <property type="nucleotide sequence ID" value="NZ_FNUK01000011.1"/>
</dbReference>
<dbReference type="SUPFAM" id="SSF55073">
    <property type="entry name" value="Nucleotide cyclase"/>
    <property type="match status" value="1"/>
</dbReference>
<dbReference type="PANTHER" id="PTHR33121">
    <property type="entry name" value="CYCLIC DI-GMP PHOSPHODIESTERASE PDEF"/>
    <property type="match status" value="1"/>
</dbReference>
<dbReference type="InterPro" id="IPR043128">
    <property type="entry name" value="Rev_trsase/Diguanyl_cyclase"/>
</dbReference>
<dbReference type="PANTHER" id="PTHR33121:SF71">
    <property type="entry name" value="OXYGEN SENSOR PROTEIN DOSP"/>
    <property type="match status" value="1"/>
</dbReference>
<sequence>MKLQRKILKDMTLLAIFLVFIFLFTARFFIINSIIETDKQRAIERINRLNKYILKHQNILYNLCLDYSKWKETYDFITNKNQDYIKLNFSFSNSFDKNGVNFLFILDKKGNIIYERYNSNSTADEILNKTLKKDILKDIKTYIQNYNKDTAGINNYKNVPTILIIQAVETGKLNKNGYFVVGKYLNEEEISEINDELTIDICCITNIFSSDLQHKDSYIIVPTTFKNIFGKPSITFNIKYKMNFYLETLKNIKIFFLTYTLVIILSTLYFMFKIKKTVLDRVIIIKDTVDEITRTSNTKIRISLNGNDEIYILSCGINKMLDTIENMTKKLENNIKNFYQLAYYDTLTKLPNRNLAIKHIEELIKQNKTFNVILIDIDNFKILNDVKGHFFGDVVLKLISKKLTSKINNGFISRFGGDEFLAVLENDSEIQIIVNNIIEMFSSPLLIKGDKIYIDISMGIASFPKDGTNLQCILKNAEIAMYHAKKNKLNYQYFDTSLNEKALTSFELSNKIKEALENNEFALYYQPIYSLTENKIKSAEALLRLFSKNTSMSPDKFLPIVKDLGLINEINNWVLDNAFKQLSIWNKYKKDFSISINISFSQIYSQDFIDFTKECIKKYKINPKNIIFEITEDETLEDIDKASYILDSLKNIGIKIAIDDFGTGYSSLAYITKLPVDILKIDKSLIKDIEKEKNIEIIKAILSISKTLNFSVVAEGVETQKQLEILKNLKVEKIQGYILDPPLKAYEFETKYIKSKT</sequence>
<keyword evidence="1" id="KW-1133">Transmembrane helix</keyword>
<dbReference type="InterPro" id="IPR035919">
    <property type="entry name" value="EAL_sf"/>
</dbReference>
<dbReference type="Gene3D" id="3.20.20.450">
    <property type="entry name" value="EAL domain"/>
    <property type="match status" value="1"/>
</dbReference>
<dbReference type="Pfam" id="PF05228">
    <property type="entry name" value="CHASE4"/>
    <property type="match status" value="1"/>
</dbReference>
<dbReference type="PROSITE" id="PS50885">
    <property type="entry name" value="HAMP"/>
    <property type="match status" value="1"/>
</dbReference>
<dbReference type="InterPro" id="IPR003660">
    <property type="entry name" value="HAMP_dom"/>
</dbReference>
<evidence type="ECO:0000259" key="4">
    <source>
        <dbReference type="PROSITE" id="PS50887"/>
    </source>
</evidence>
<evidence type="ECO:0000259" key="2">
    <source>
        <dbReference type="PROSITE" id="PS50883"/>
    </source>
</evidence>
<dbReference type="InterPro" id="IPR050706">
    <property type="entry name" value="Cyclic-di-GMP_PDE-like"/>
</dbReference>
<dbReference type="SUPFAM" id="SSF141868">
    <property type="entry name" value="EAL domain-like"/>
    <property type="match status" value="1"/>
</dbReference>
<dbReference type="NCBIfam" id="TIGR00254">
    <property type="entry name" value="GGDEF"/>
    <property type="match status" value="1"/>
</dbReference>
<evidence type="ECO:0000313" key="6">
    <source>
        <dbReference type="Proteomes" id="UP000242850"/>
    </source>
</evidence>
<dbReference type="SMART" id="SM00267">
    <property type="entry name" value="GGDEF"/>
    <property type="match status" value="1"/>
</dbReference>
<organism evidence="5 6">
    <name type="scientific">Caloramator fervidus</name>
    <dbReference type="NCBI Taxonomy" id="29344"/>
    <lineage>
        <taxon>Bacteria</taxon>
        <taxon>Bacillati</taxon>
        <taxon>Bacillota</taxon>
        <taxon>Clostridia</taxon>
        <taxon>Eubacteriales</taxon>
        <taxon>Clostridiaceae</taxon>
        <taxon>Caloramator</taxon>
    </lineage>
</organism>
<dbReference type="Gene3D" id="6.10.340.10">
    <property type="match status" value="1"/>
</dbReference>
<dbReference type="Pfam" id="PF00563">
    <property type="entry name" value="EAL"/>
    <property type="match status" value="1"/>
</dbReference>
<proteinExistence type="predicted"/>
<dbReference type="PROSITE" id="PS50887">
    <property type="entry name" value="GGDEF"/>
    <property type="match status" value="1"/>
</dbReference>
<name>A0A1H5UV19_9CLOT</name>
<accession>A0A1H5UV19</accession>
<keyword evidence="6" id="KW-1185">Reference proteome</keyword>
<feature type="domain" description="HAMP" evidence="3">
    <location>
        <begin position="276"/>
        <end position="329"/>
    </location>
</feature>
<evidence type="ECO:0000259" key="3">
    <source>
        <dbReference type="PROSITE" id="PS50885"/>
    </source>
</evidence>
<dbReference type="EMBL" id="FNUK01000011">
    <property type="protein sequence ID" value="SEF78992.1"/>
    <property type="molecule type" value="Genomic_DNA"/>
</dbReference>
<protein>
    <submittedName>
        <fullName evidence="5">Diguanylate cyclase (GGDEF) domain-containing protein</fullName>
    </submittedName>
</protein>
<dbReference type="InterPro" id="IPR000160">
    <property type="entry name" value="GGDEF_dom"/>
</dbReference>
<dbReference type="GO" id="GO:0071111">
    <property type="term" value="F:cyclic-guanylate-specific phosphodiesterase activity"/>
    <property type="evidence" value="ECO:0007669"/>
    <property type="project" value="InterPro"/>
</dbReference>